<evidence type="ECO:0000313" key="2">
    <source>
        <dbReference type="Proteomes" id="UP000805193"/>
    </source>
</evidence>
<dbReference type="Proteomes" id="UP000805193">
    <property type="component" value="Unassembled WGS sequence"/>
</dbReference>
<evidence type="ECO:0000313" key="1">
    <source>
        <dbReference type="EMBL" id="KAG0411452.1"/>
    </source>
</evidence>
<name>A0AC60NWG7_IXOPE</name>
<comment type="caution">
    <text evidence="1">The sequence shown here is derived from an EMBL/GenBank/DDBJ whole genome shotgun (WGS) entry which is preliminary data.</text>
</comment>
<organism evidence="1 2">
    <name type="scientific">Ixodes persulcatus</name>
    <name type="common">Taiga tick</name>
    <dbReference type="NCBI Taxonomy" id="34615"/>
    <lineage>
        <taxon>Eukaryota</taxon>
        <taxon>Metazoa</taxon>
        <taxon>Ecdysozoa</taxon>
        <taxon>Arthropoda</taxon>
        <taxon>Chelicerata</taxon>
        <taxon>Arachnida</taxon>
        <taxon>Acari</taxon>
        <taxon>Parasitiformes</taxon>
        <taxon>Ixodida</taxon>
        <taxon>Ixodoidea</taxon>
        <taxon>Ixodidae</taxon>
        <taxon>Ixodinae</taxon>
        <taxon>Ixodes</taxon>
    </lineage>
</organism>
<sequence length="161" mass="17997">MDDNADDFILVEHPRKRSTGVPVLLTPKDETCRLQQQNPLHLSSAISAAAGRKLLRHHFTARGGFRVEVAEQEAVRRLLKVKNLCGIEVQASVSTTYQQNHGLIKGFPEWYSDAQLFDYLAPEGVIAVKRLFHRHGQPGAAAIATDKVLLTFRPNTERTSQ</sequence>
<gene>
    <name evidence="1" type="ORF">HPB47_011407</name>
</gene>
<accession>A0AC60NWG7</accession>
<proteinExistence type="predicted"/>
<dbReference type="EMBL" id="JABSTQ010011430">
    <property type="protein sequence ID" value="KAG0411452.1"/>
    <property type="molecule type" value="Genomic_DNA"/>
</dbReference>
<keyword evidence="2" id="KW-1185">Reference proteome</keyword>
<feature type="non-terminal residue" evidence="1">
    <location>
        <position position="161"/>
    </location>
</feature>
<reference evidence="1 2" key="1">
    <citation type="journal article" date="2020" name="Cell">
        <title>Large-Scale Comparative Analyses of Tick Genomes Elucidate Their Genetic Diversity and Vector Capacities.</title>
        <authorList>
            <consortium name="Tick Genome and Microbiome Consortium (TIGMIC)"/>
            <person name="Jia N."/>
            <person name="Wang J."/>
            <person name="Shi W."/>
            <person name="Du L."/>
            <person name="Sun Y."/>
            <person name="Zhan W."/>
            <person name="Jiang J.F."/>
            <person name="Wang Q."/>
            <person name="Zhang B."/>
            <person name="Ji P."/>
            <person name="Bell-Sakyi L."/>
            <person name="Cui X.M."/>
            <person name="Yuan T.T."/>
            <person name="Jiang B.G."/>
            <person name="Yang W.F."/>
            <person name="Lam T.T."/>
            <person name="Chang Q.C."/>
            <person name="Ding S.J."/>
            <person name="Wang X.J."/>
            <person name="Zhu J.G."/>
            <person name="Ruan X.D."/>
            <person name="Zhao L."/>
            <person name="Wei J.T."/>
            <person name="Ye R.Z."/>
            <person name="Que T.C."/>
            <person name="Du C.H."/>
            <person name="Zhou Y.H."/>
            <person name="Cheng J.X."/>
            <person name="Dai P.F."/>
            <person name="Guo W.B."/>
            <person name="Han X.H."/>
            <person name="Huang E.J."/>
            <person name="Li L.F."/>
            <person name="Wei W."/>
            <person name="Gao Y.C."/>
            <person name="Liu J.Z."/>
            <person name="Shao H.Z."/>
            <person name="Wang X."/>
            <person name="Wang C.C."/>
            <person name="Yang T.C."/>
            <person name="Huo Q.B."/>
            <person name="Li W."/>
            <person name="Chen H.Y."/>
            <person name="Chen S.E."/>
            <person name="Zhou L.G."/>
            <person name="Ni X.B."/>
            <person name="Tian J.H."/>
            <person name="Sheng Y."/>
            <person name="Liu T."/>
            <person name="Pan Y.S."/>
            <person name="Xia L.Y."/>
            <person name="Li J."/>
            <person name="Zhao F."/>
            <person name="Cao W.C."/>
        </authorList>
    </citation>
    <scope>NUCLEOTIDE SEQUENCE [LARGE SCALE GENOMIC DNA]</scope>
    <source>
        <strain evidence="1">Iper-2018</strain>
    </source>
</reference>
<protein>
    <submittedName>
        <fullName evidence="1">Uncharacterized protein</fullName>
    </submittedName>
</protein>